<evidence type="ECO:0000256" key="8">
    <source>
        <dbReference type="ARBA" id="ARBA00022691"/>
    </source>
</evidence>
<dbReference type="GO" id="GO:0008168">
    <property type="term" value="F:methyltransferase activity"/>
    <property type="evidence" value="ECO:0007669"/>
    <property type="project" value="UniProtKB-KW"/>
</dbReference>
<comment type="caution">
    <text evidence="12">The sequence shown here is derived from an EMBL/GenBank/DDBJ whole genome shotgun (WGS) entry which is preliminary data.</text>
</comment>
<evidence type="ECO:0000256" key="5">
    <source>
        <dbReference type="ARBA" id="ARBA00022490"/>
    </source>
</evidence>
<evidence type="ECO:0000256" key="2">
    <source>
        <dbReference type="ARBA" id="ARBA00005369"/>
    </source>
</evidence>
<gene>
    <name evidence="12" type="ORF">ACG5V6_12815</name>
</gene>
<dbReference type="InterPro" id="IPR029063">
    <property type="entry name" value="SAM-dependent_MTases_sf"/>
</dbReference>
<comment type="subcellular location">
    <subcellularLocation>
        <location evidence="1">Cytoplasm</location>
    </subcellularLocation>
</comment>
<dbReference type="PANTHER" id="PTHR11579">
    <property type="entry name" value="PROTEIN-L-ISOASPARTATE O-METHYLTRANSFERASE"/>
    <property type="match status" value="1"/>
</dbReference>
<dbReference type="EC" id="2.1.1.77" evidence="3"/>
<accession>A0ABW7HTJ4</accession>
<evidence type="ECO:0000313" key="12">
    <source>
        <dbReference type="EMBL" id="MFH0249093.1"/>
    </source>
</evidence>
<keyword evidence="5" id="KW-0963">Cytoplasm</keyword>
<reference evidence="12 13" key="1">
    <citation type="submission" date="2024-10" db="EMBL/GenBank/DDBJ databases">
        <authorList>
            <person name="Cho J.-C."/>
        </authorList>
    </citation>
    <scope>NUCLEOTIDE SEQUENCE [LARGE SCALE GENOMIC DNA]</scope>
    <source>
        <strain evidence="12 13">KCTC29696</strain>
    </source>
</reference>
<evidence type="ECO:0000256" key="7">
    <source>
        <dbReference type="ARBA" id="ARBA00022679"/>
    </source>
</evidence>
<evidence type="ECO:0000313" key="13">
    <source>
        <dbReference type="Proteomes" id="UP001607069"/>
    </source>
</evidence>
<dbReference type="Pfam" id="PF01135">
    <property type="entry name" value="PCMT"/>
    <property type="match status" value="1"/>
</dbReference>
<dbReference type="GO" id="GO:0032259">
    <property type="term" value="P:methylation"/>
    <property type="evidence" value="ECO:0007669"/>
    <property type="project" value="UniProtKB-KW"/>
</dbReference>
<evidence type="ECO:0000256" key="3">
    <source>
        <dbReference type="ARBA" id="ARBA00011890"/>
    </source>
</evidence>
<keyword evidence="7" id="KW-0808">Transferase</keyword>
<dbReference type="Proteomes" id="UP001607069">
    <property type="component" value="Unassembled WGS sequence"/>
</dbReference>
<dbReference type="CDD" id="cd02440">
    <property type="entry name" value="AdoMet_MTases"/>
    <property type="match status" value="1"/>
</dbReference>
<evidence type="ECO:0000256" key="6">
    <source>
        <dbReference type="ARBA" id="ARBA00022603"/>
    </source>
</evidence>
<dbReference type="RefSeq" id="WP_279948279.1">
    <property type="nucleotide sequence ID" value="NZ_BAABEN010000002.1"/>
</dbReference>
<organism evidence="12 13">
    <name type="scientific">Streptomyces chitinivorans</name>
    <dbReference type="NCBI Taxonomy" id="1257027"/>
    <lineage>
        <taxon>Bacteria</taxon>
        <taxon>Bacillati</taxon>
        <taxon>Actinomycetota</taxon>
        <taxon>Actinomycetes</taxon>
        <taxon>Kitasatosporales</taxon>
        <taxon>Streptomycetaceae</taxon>
        <taxon>Streptomyces</taxon>
    </lineage>
</organism>
<dbReference type="EMBL" id="JBIHMK010000041">
    <property type="protein sequence ID" value="MFH0249093.1"/>
    <property type="molecule type" value="Genomic_DNA"/>
</dbReference>
<keyword evidence="6 12" id="KW-0489">Methyltransferase</keyword>
<protein>
    <recommendedName>
        <fullName evidence="4">Protein-L-isoaspartate O-methyltransferase</fullName>
        <ecNumber evidence="3">2.1.1.77</ecNumber>
    </recommendedName>
    <alternativeName>
        <fullName evidence="11">L-isoaspartyl protein carboxyl methyltransferase</fullName>
    </alternativeName>
    <alternativeName>
        <fullName evidence="9">Protein L-isoaspartyl methyltransferase</fullName>
    </alternativeName>
    <alternativeName>
        <fullName evidence="10">Protein-beta-aspartate methyltransferase</fullName>
    </alternativeName>
</protein>
<evidence type="ECO:0000256" key="1">
    <source>
        <dbReference type="ARBA" id="ARBA00004496"/>
    </source>
</evidence>
<keyword evidence="8" id="KW-0949">S-adenosyl-L-methionine</keyword>
<evidence type="ECO:0000256" key="11">
    <source>
        <dbReference type="ARBA" id="ARBA00031350"/>
    </source>
</evidence>
<dbReference type="SUPFAM" id="SSF53335">
    <property type="entry name" value="S-adenosyl-L-methionine-dependent methyltransferases"/>
    <property type="match status" value="1"/>
</dbReference>
<dbReference type="Gene3D" id="3.40.50.150">
    <property type="entry name" value="Vaccinia Virus protein VP39"/>
    <property type="match status" value="1"/>
</dbReference>
<dbReference type="InterPro" id="IPR000682">
    <property type="entry name" value="PCMT"/>
</dbReference>
<proteinExistence type="inferred from homology"/>
<evidence type="ECO:0000256" key="4">
    <source>
        <dbReference type="ARBA" id="ARBA00013346"/>
    </source>
</evidence>
<sequence length="331" mass="34639">MTDRDNPVDRAAESVPAARFHGADGRAVRPCTPAAVTLRHIRMLDVPSGAEVLEIGTGSGYSAALLAHIVGPVGHVTTVDNNADLSKRAETLYAEHGHAVETVVADGILGHPPNAPYDRILVGTTPSAPPDAWLRQLRPGGAILTGVRLSALPGAYAIAHITVGDDRGPGRVTVHHGGYTPMTGSDPAPTAQATAPGRPDVVLTTLTDDGSAEALLTALRKHPHTEPSPAPGDDYFHLKNWLLATNPGGLLEAALDDGVGIGIGSRTPAGTAHAAVATDRFLVADAPESPALDALRTLIRQWHDHGSPRTHELRGRLERAGDAWRVRLARP</sequence>
<name>A0ABW7HTJ4_9ACTN</name>
<dbReference type="PANTHER" id="PTHR11579:SF0">
    <property type="entry name" value="PROTEIN-L-ISOASPARTATE(D-ASPARTATE) O-METHYLTRANSFERASE"/>
    <property type="match status" value="1"/>
</dbReference>
<comment type="similarity">
    <text evidence="2">Belongs to the methyltransferase superfamily. L-isoaspartyl/D-aspartyl protein methyltransferase family.</text>
</comment>
<keyword evidence="13" id="KW-1185">Reference proteome</keyword>
<evidence type="ECO:0000256" key="10">
    <source>
        <dbReference type="ARBA" id="ARBA00031323"/>
    </source>
</evidence>
<evidence type="ECO:0000256" key="9">
    <source>
        <dbReference type="ARBA" id="ARBA00030757"/>
    </source>
</evidence>